<dbReference type="EMBL" id="VDFR01000080">
    <property type="protein sequence ID" value="TNC43585.1"/>
    <property type="molecule type" value="Genomic_DNA"/>
</dbReference>
<dbReference type="InterPro" id="IPR052718">
    <property type="entry name" value="NmrA-type_oxidoreductase"/>
</dbReference>
<reference evidence="2 4" key="1">
    <citation type="submission" date="2019-05" db="EMBL/GenBank/DDBJ databases">
        <title>Mumia sp. nov., isolated from the intestinal contents of plateau pika (Ochotona curzoniae) in the Qinghai-Tibet plateau of China.</title>
        <authorList>
            <person name="Tian Z."/>
        </authorList>
    </citation>
    <scope>NUCLEOTIDE SEQUENCE [LARGE SCALE GENOMIC DNA]</scope>
    <source>
        <strain evidence="4">527</strain>
        <strain evidence="2">Z527</strain>
    </source>
</reference>
<comment type="caution">
    <text evidence="2">The sequence shown here is derived from an EMBL/GenBank/DDBJ whole genome shotgun (WGS) entry which is preliminary data.</text>
</comment>
<name>A0A5C4MIU6_9ACTN</name>
<evidence type="ECO:0000259" key="1">
    <source>
        <dbReference type="Pfam" id="PF13460"/>
    </source>
</evidence>
<dbReference type="InterPro" id="IPR016040">
    <property type="entry name" value="NAD(P)-bd_dom"/>
</dbReference>
<dbReference type="Gene3D" id="3.90.25.10">
    <property type="entry name" value="UDP-galactose 4-epimerase, domain 1"/>
    <property type="match status" value="1"/>
</dbReference>
<dbReference type="PANTHER" id="PTHR47129:SF1">
    <property type="entry name" value="NMRA-LIKE DOMAIN-CONTAINING PROTEIN"/>
    <property type="match status" value="1"/>
</dbReference>
<dbReference type="OrthoDB" id="3243290at2"/>
<dbReference type="Gene3D" id="3.40.50.720">
    <property type="entry name" value="NAD(P)-binding Rossmann-like Domain"/>
    <property type="match status" value="1"/>
</dbReference>
<dbReference type="InterPro" id="IPR036291">
    <property type="entry name" value="NAD(P)-bd_dom_sf"/>
</dbReference>
<organism evidence="2 4">
    <name type="scientific">Mumia zhuanghuii</name>
    <dbReference type="NCBI Taxonomy" id="2585211"/>
    <lineage>
        <taxon>Bacteria</taxon>
        <taxon>Bacillati</taxon>
        <taxon>Actinomycetota</taxon>
        <taxon>Actinomycetes</taxon>
        <taxon>Propionibacteriales</taxon>
        <taxon>Nocardioidaceae</taxon>
        <taxon>Mumia</taxon>
    </lineage>
</organism>
<dbReference type="SUPFAM" id="SSF51735">
    <property type="entry name" value="NAD(P)-binding Rossmann-fold domains"/>
    <property type="match status" value="1"/>
</dbReference>
<protein>
    <submittedName>
        <fullName evidence="2">SDR family oxidoreductase</fullName>
    </submittedName>
</protein>
<feature type="domain" description="NAD(P)-binding" evidence="1">
    <location>
        <begin position="9"/>
        <end position="181"/>
    </location>
</feature>
<dbReference type="AlphaFoldDB" id="A0A5C4MIU6"/>
<sequence length="279" mass="29178">MTTLRAITGASGRIGAMTARHLADAGMPARLVVRDPSRAPALPGFDVVAASYDDGDACRRAFDGVDTLFLVSATESADRVAQHRTVIDAAAAAGVRQVVYLSFAGAGPHATFLLARDHAATEALLEAAPLEWTFLRDNLYTEALRSFATDGVIRGPAGTGRVASVSQRDVAAVAAHVLEDPTAHAGRAYELTGPQALTLGEIAALLSEATGTSVTYVDETLEEAFASRARYGAPRWMVEAWVSTYTAIGDGELARVTSDVPGLLGRPALSAAEVFSGHR</sequence>
<dbReference type="Proteomes" id="UP000306740">
    <property type="component" value="Unassembled WGS sequence"/>
</dbReference>
<evidence type="ECO:0000313" key="2">
    <source>
        <dbReference type="EMBL" id="TNC43585.1"/>
    </source>
</evidence>
<evidence type="ECO:0000313" key="3">
    <source>
        <dbReference type="EMBL" id="TNC48634.1"/>
    </source>
</evidence>
<proteinExistence type="predicted"/>
<dbReference type="Pfam" id="PF13460">
    <property type="entry name" value="NAD_binding_10"/>
    <property type="match status" value="1"/>
</dbReference>
<dbReference type="EMBL" id="VDFR01000034">
    <property type="protein sequence ID" value="TNC48634.1"/>
    <property type="molecule type" value="Genomic_DNA"/>
</dbReference>
<dbReference type="CDD" id="cd05269">
    <property type="entry name" value="TMR_SDR_a"/>
    <property type="match status" value="1"/>
</dbReference>
<accession>A0A5C4MIU6</accession>
<dbReference type="RefSeq" id="WP_139105589.1">
    <property type="nucleotide sequence ID" value="NZ_VDFR01000034.1"/>
</dbReference>
<dbReference type="PANTHER" id="PTHR47129">
    <property type="entry name" value="QUINONE OXIDOREDUCTASE 2"/>
    <property type="match status" value="1"/>
</dbReference>
<gene>
    <name evidence="3" type="ORF">FHE65_06930</name>
    <name evidence="2" type="ORF">FHE65_18165</name>
</gene>
<evidence type="ECO:0000313" key="4">
    <source>
        <dbReference type="Proteomes" id="UP000306740"/>
    </source>
</evidence>